<dbReference type="PANTHER" id="PTHR31435:SF9">
    <property type="entry name" value="PROTEIN NATD1"/>
    <property type="match status" value="1"/>
</dbReference>
<dbReference type="SUPFAM" id="SSF55729">
    <property type="entry name" value="Acyl-CoA N-acyltransferases (Nat)"/>
    <property type="match status" value="1"/>
</dbReference>
<comment type="caution">
    <text evidence="2">The sequence shown here is derived from an EMBL/GenBank/DDBJ whole genome shotgun (WGS) entry which is preliminary data.</text>
</comment>
<dbReference type="Gene3D" id="3.40.630.30">
    <property type="match status" value="1"/>
</dbReference>
<keyword evidence="2" id="KW-0808">Transferase</keyword>
<evidence type="ECO:0000259" key="1">
    <source>
        <dbReference type="PROSITE" id="PS51729"/>
    </source>
</evidence>
<sequence>MNISHKITSEGGAFYTLPEDENSAVMRYLSLDNQVISVNSTKVPEQFRGQGVAMKLMQAMIEYAEQQQLKVVPACSYVEKMFERYPQWQHLLAEKA</sequence>
<name>A0A418YJ81_9GAMM</name>
<dbReference type="InterPro" id="IPR016181">
    <property type="entry name" value="Acyl_CoA_acyltransferase"/>
</dbReference>
<reference evidence="2 3" key="2">
    <citation type="submission" date="2019-01" db="EMBL/GenBank/DDBJ databases">
        <title>Motilimonas pumilus sp. nov., isolated from the gut of sea cucumber (Apostichopus japonicus).</title>
        <authorList>
            <person name="Wang F.-Q."/>
            <person name="Ren L.-H."/>
            <person name="Lin Y.-W."/>
            <person name="Sun G.-H."/>
            <person name="Du Z.-J."/>
            <person name="Zhao J.-X."/>
            <person name="Liu X.-J."/>
            <person name="Liu L.-J."/>
        </authorList>
    </citation>
    <scope>NUCLEOTIDE SEQUENCE [LARGE SCALE GENOMIC DNA]</scope>
    <source>
        <strain evidence="2 3">PLHSC7-2</strain>
    </source>
</reference>
<dbReference type="PROSITE" id="PS51729">
    <property type="entry name" value="GNAT_YJDJ"/>
    <property type="match status" value="1"/>
</dbReference>
<dbReference type="PANTHER" id="PTHR31435">
    <property type="entry name" value="PROTEIN NATD1"/>
    <property type="match status" value="1"/>
</dbReference>
<feature type="domain" description="N-acetyltransferase" evidence="1">
    <location>
        <begin position="6"/>
        <end position="93"/>
    </location>
</feature>
<organism evidence="2 3">
    <name type="scientific">Motilimonas pumila</name>
    <dbReference type="NCBI Taxonomy" id="2303987"/>
    <lineage>
        <taxon>Bacteria</taxon>
        <taxon>Pseudomonadati</taxon>
        <taxon>Pseudomonadota</taxon>
        <taxon>Gammaproteobacteria</taxon>
        <taxon>Alteromonadales</taxon>
        <taxon>Alteromonadales genera incertae sedis</taxon>
        <taxon>Motilimonas</taxon>
    </lineage>
</organism>
<dbReference type="RefSeq" id="WP_119909506.1">
    <property type="nucleotide sequence ID" value="NZ_QZCH01000002.1"/>
</dbReference>
<dbReference type="Proteomes" id="UP000283255">
    <property type="component" value="Unassembled WGS sequence"/>
</dbReference>
<dbReference type="Pfam" id="PF14542">
    <property type="entry name" value="Acetyltransf_CG"/>
    <property type="match status" value="1"/>
</dbReference>
<keyword evidence="3" id="KW-1185">Reference proteome</keyword>
<dbReference type="EMBL" id="QZCH01000002">
    <property type="protein sequence ID" value="RJG50706.1"/>
    <property type="molecule type" value="Genomic_DNA"/>
</dbReference>
<dbReference type="InterPro" id="IPR031165">
    <property type="entry name" value="GNAT_YJDJ"/>
</dbReference>
<gene>
    <name evidence="2" type="ORF">D1Z90_02805</name>
</gene>
<dbReference type="OrthoDB" id="9813275at2"/>
<protein>
    <submittedName>
        <fullName evidence="2">N-acetyltransferase</fullName>
    </submittedName>
</protein>
<dbReference type="CDD" id="cd04301">
    <property type="entry name" value="NAT_SF"/>
    <property type="match status" value="1"/>
</dbReference>
<dbReference type="InterPro" id="IPR045057">
    <property type="entry name" value="Gcn5-rel_NAT"/>
</dbReference>
<reference evidence="2 3" key="1">
    <citation type="submission" date="2018-09" db="EMBL/GenBank/DDBJ databases">
        <authorList>
            <person name="Wang F."/>
        </authorList>
    </citation>
    <scope>NUCLEOTIDE SEQUENCE [LARGE SCALE GENOMIC DNA]</scope>
    <source>
        <strain evidence="2 3">PLHSC7-2</strain>
    </source>
</reference>
<dbReference type="AlphaFoldDB" id="A0A418YJ81"/>
<evidence type="ECO:0000313" key="3">
    <source>
        <dbReference type="Proteomes" id="UP000283255"/>
    </source>
</evidence>
<accession>A0A418YJ81</accession>
<evidence type="ECO:0000313" key="2">
    <source>
        <dbReference type="EMBL" id="RJG50706.1"/>
    </source>
</evidence>
<proteinExistence type="predicted"/>
<dbReference type="GO" id="GO:0016740">
    <property type="term" value="F:transferase activity"/>
    <property type="evidence" value="ECO:0007669"/>
    <property type="project" value="UniProtKB-KW"/>
</dbReference>